<evidence type="ECO:0000313" key="15">
    <source>
        <dbReference type="Proteomes" id="UP000832086"/>
    </source>
</evidence>
<keyword evidence="11" id="KW-1038">Host endoplasmic reticulum</keyword>
<evidence type="ECO:0000256" key="10">
    <source>
        <dbReference type="ARBA" id="ARBA00023136"/>
    </source>
</evidence>
<evidence type="ECO:0000256" key="2">
    <source>
        <dbReference type="ARBA" id="ARBA00004625"/>
    </source>
</evidence>
<keyword evidence="10 13" id="KW-0472">Membrane</keyword>
<evidence type="ECO:0000313" key="14">
    <source>
        <dbReference type="EMBL" id="BBD14451.1"/>
    </source>
</evidence>
<keyword evidence="8 13" id="KW-1133">Transmembrane helix</keyword>
<dbReference type="GO" id="GO:0046740">
    <property type="term" value="P:transport of virus in host, cell to cell"/>
    <property type="evidence" value="ECO:0007669"/>
    <property type="project" value="UniProtKB-KW"/>
</dbReference>
<organism evidence="14 15">
    <name type="scientific">Cherry virus B</name>
    <dbReference type="NCBI Taxonomy" id="2108357"/>
    <lineage>
        <taxon>Viruses</taxon>
        <taxon>Riboviria</taxon>
        <taxon>Orthornavirae</taxon>
        <taxon>Kitrinoviricota</taxon>
        <taxon>Alsuviricetes</taxon>
        <taxon>Tymovirales</taxon>
        <taxon>Betaflexiviridae</taxon>
        <taxon>Quinvirinae</taxon>
        <taxon>Foveavirus</taxon>
        <taxon>Foveavirus betavii</taxon>
        <taxon>Foveavirus ChVB</taxon>
    </lineage>
</organism>
<evidence type="ECO:0000256" key="3">
    <source>
        <dbReference type="ARBA" id="ARBA00010321"/>
    </source>
</evidence>
<dbReference type="GeneID" id="80537593"/>
<comment type="function">
    <text evidence="1">Plays a role in viral cell-to-cell propagation, by facilitating genome transport to neighboring plant cells through plasmosdesmata,.</text>
</comment>
<dbReference type="Pfam" id="PF01307">
    <property type="entry name" value="Plant_vir_prot"/>
    <property type="match status" value="1"/>
</dbReference>
<protein>
    <recommendedName>
        <fullName evidence="4">Movement protein TGB2</fullName>
    </recommendedName>
    <alternativeName>
        <fullName evidence="12">Triple gene block 2 protein</fullName>
    </alternativeName>
</protein>
<evidence type="ECO:0000256" key="4">
    <source>
        <dbReference type="ARBA" id="ARBA00013304"/>
    </source>
</evidence>
<evidence type="ECO:0000256" key="5">
    <source>
        <dbReference type="ARBA" id="ARBA00022448"/>
    </source>
</evidence>
<reference evidence="14" key="1">
    <citation type="submission" date="2018-02" db="EMBL/GenBank/DDBJ databases">
        <title>RNA virome analysis of sweet cherry trees with bud blight disease reveals multiple infections of known and novel viruses.</title>
        <authorList>
            <person name="Yaegashi H."/>
            <person name="Oyamada S."/>
            <person name="Goto S."/>
            <person name="Yamagishi N."/>
            <person name="Isogai M."/>
            <person name="Ito T."/>
            <person name="Yoshikawa N."/>
        </authorList>
    </citation>
    <scope>NUCLEOTIDE SEQUENCE</scope>
    <source>
        <strain evidence="14">S3</strain>
    </source>
</reference>
<dbReference type="Proteomes" id="UP000832086">
    <property type="component" value="Segment"/>
</dbReference>
<dbReference type="GO" id="GO:0044167">
    <property type="term" value="C:host cell endoplasmic reticulum membrane"/>
    <property type="evidence" value="ECO:0007669"/>
    <property type="project" value="UniProtKB-SubCell"/>
</dbReference>
<evidence type="ECO:0000256" key="9">
    <source>
        <dbReference type="ARBA" id="ARBA00023031"/>
    </source>
</evidence>
<evidence type="ECO:0000256" key="8">
    <source>
        <dbReference type="ARBA" id="ARBA00022989"/>
    </source>
</evidence>
<keyword evidence="6 13" id="KW-0812">Transmembrane</keyword>
<comment type="similarity">
    <text evidence="3">Belongs to the Tymovirales TGBp2 protein family.</text>
</comment>
<gene>
    <name evidence="14" type="primary">TGB2</name>
</gene>
<accession>A0AAD1CSF2</accession>
<keyword evidence="9" id="KW-0916">Viral movement protein</keyword>
<keyword evidence="5" id="KW-0813">Transport</keyword>
<evidence type="ECO:0000256" key="11">
    <source>
        <dbReference type="ARBA" id="ARBA00023184"/>
    </source>
</evidence>
<proteinExistence type="inferred from homology"/>
<evidence type="ECO:0000256" key="12">
    <source>
        <dbReference type="ARBA" id="ARBA00032240"/>
    </source>
</evidence>
<sequence>MPSLTPPPDNLRFLTPIAVGLAVGIVIYALTRSTLPGVGDNIHNLPHGGDYRDGTKTIQYYRPKGSFPSSNLFSTSNFATLCVVILIIFAIHVSELFNRPNRRTCGCSNPSHS</sequence>
<name>A0AAD1CSF2_9VIRU</name>
<feature type="transmembrane region" description="Helical" evidence="13">
    <location>
        <begin position="12"/>
        <end position="31"/>
    </location>
</feature>
<feature type="transmembrane region" description="Helical" evidence="13">
    <location>
        <begin position="72"/>
        <end position="93"/>
    </location>
</feature>
<evidence type="ECO:0000256" key="1">
    <source>
        <dbReference type="ARBA" id="ARBA00002252"/>
    </source>
</evidence>
<evidence type="ECO:0000256" key="13">
    <source>
        <dbReference type="SAM" id="Phobius"/>
    </source>
</evidence>
<dbReference type="EMBL" id="LC373513">
    <property type="protein sequence ID" value="BBD14451.1"/>
    <property type="molecule type" value="Genomic_RNA"/>
</dbReference>
<dbReference type="KEGG" id="vg:80537593"/>
<evidence type="ECO:0000256" key="7">
    <source>
        <dbReference type="ARBA" id="ARBA00022870"/>
    </source>
</evidence>
<dbReference type="RefSeq" id="YP_010799251.1">
    <property type="nucleotide sequence ID" value="NC_076603.1"/>
</dbReference>
<evidence type="ECO:0000256" key="6">
    <source>
        <dbReference type="ARBA" id="ARBA00022692"/>
    </source>
</evidence>
<keyword evidence="15" id="KW-1185">Reference proteome</keyword>
<keyword evidence="7" id="KW-1043">Host membrane</keyword>
<dbReference type="InterPro" id="IPR001896">
    <property type="entry name" value="Plant_vir_prot"/>
</dbReference>
<comment type="subcellular location">
    <subcellularLocation>
        <location evidence="2">Host endoplasmic reticulum membrane</location>
    </subcellularLocation>
</comment>